<dbReference type="InterPro" id="IPR013154">
    <property type="entry name" value="ADH-like_N"/>
</dbReference>
<dbReference type="InterPro" id="IPR013149">
    <property type="entry name" value="ADH-like_C"/>
</dbReference>
<reference evidence="6" key="1">
    <citation type="submission" date="2018-05" db="EMBL/GenBank/DDBJ databases">
        <title>Draft genome sequence of Stemphylium lycopersici strain CIDEFI 213.</title>
        <authorList>
            <person name="Medina R."/>
            <person name="Franco M.E.E."/>
            <person name="Lucentini C.G."/>
            <person name="Saparrat M.C.N."/>
            <person name="Balatti P.A."/>
        </authorList>
    </citation>
    <scope>NUCLEOTIDE SEQUENCE [LARGE SCALE GENOMIC DNA]</scope>
    <source>
        <strain evidence="6">CIDEFI 213</strain>
    </source>
</reference>
<evidence type="ECO:0000313" key="6">
    <source>
        <dbReference type="Proteomes" id="UP000249619"/>
    </source>
</evidence>
<dbReference type="OrthoDB" id="9992527at2759"/>
<keyword evidence="6" id="KW-1185">Reference proteome</keyword>
<dbReference type="Pfam" id="PF08240">
    <property type="entry name" value="ADH_N"/>
    <property type="match status" value="1"/>
</dbReference>
<comment type="caution">
    <text evidence="5">The sequence shown here is derived from an EMBL/GenBank/DDBJ whole genome shotgun (WGS) entry which is preliminary data.</text>
</comment>
<comment type="similarity">
    <text evidence="1">Belongs to the zinc-containing alcohol dehydrogenase family.</text>
</comment>
<dbReference type="Gene3D" id="3.90.180.10">
    <property type="entry name" value="Medium-chain alcohol dehydrogenases, catalytic domain"/>
    <property type="match status" value="1"/>
</dbReference>
<dbReference type="InterPro" id="IPR047122">
    <property type="entry name" value="Trans-enoyl_RdTase-like"/>
</dbReference>
<dbReference type="SUPFAM" id="SSF50129">
    <property type="entry name" value="GroES-like"/>
    <property type="match status" value="1"/>
</dbReference>
<proteinExistence type="inferred from homology"/>
<comment type="subunit">
    <text evidence="2">Monomer.</text>
</comment>
<organism evidence="5 6">
    <name type="scientific">Stemphylium lycopersici</name>
    <name type="common">Tomato gray leaf spot disease fungus</name>
    <name type="synonym">Thyrospora lycopersici</name>
    <dbReference type="NCBI Taxonomy" id="183478"/>
    <lineage>
        <taxon>Eukaryota</taxon>
        <taxon>Fungi</taxon>
        <taxon>Dikarya</taxon>
        <taxon>Ascomycota</taxon>
        <taxon>Pezizomycotina</taxon>
        <taxon>Dothideomycetes</taxon>
        <taxon>Pleosporomycetidae</taxon>
        <taxon>Pleosporales</taxon>
        <taxon>Pleosporineae</taxon>
        <taxon>Pleosporaceae</taxon>
        <taxon>Stemphylium</taxon>
    </lineage>
</organism>
<dbReference type="Gene3D" id="3.40.50.720">
    <property type="entry name" value="NAD(P)-binding Rossmann-like Domain"/>
    <property type="match status" value="1"/>
</dbReference>
<evidence type="ECO:0000256" key="1">
    <source>
        <dbReference type="ARBA" id="ARBA00008072"/>
    </source>
</evidence>
<dbReference type="Proteomes" id="UP000249619">
    <property type="component" value="Unassembled WGS sequence"/>
</dbReference>
<gene>
    <name evidence="5" type="ORF">DDE83_006010</name>
</gene>
<dbReference type="CDD" id="cd08249">
    <property type="entry name" value="enoyl_reductase_like"/>
    <property type="match status" value="1"/>
</dbReference>
<accession>A0A364N0B0</accession>
<dbReference type="SUPFAM" id="SSF51735">
    <property type="entry name" value="NAD(P)-binding Rossmann-fold domains"/>
    <property type="match status" value="1"/>
</dbReference>
<keyword evidence="3" id="KW-0560">Oxidoreductase</keyword>
<evidence type="ECO:0000256" key="2">
    <source>
        <dbReference type="ARBA" id="ARBA00011245"/>
    </source>
</evidence>
<dbReference type="AlphaFoldDB" id="A0A364N0B0"/>
<dbReference type="InterPro" id="IPR020843">
    <property type="entry name" value="ER"/>
</dbReference>
<dbReference type="Pfam" id="PF00107">
    <property type="entry name" value="ADH_zinc_N"/>
    <property type="match status" value="1"/>
</dbReference>
<name>A0A364N0B0_STELY</name>
<sequence length="397" mass="42329">MVVTAYQSPSTNGSYSKTILTISLIAYQLLARRTITITVMSKQTALLVTQVGGRVHAVSDWPVPQPGPKQVQIRVNVAGLNPHDQKARDTGLFIKDNLPAILGNDVTGVITVLGSEVTKYKVGDRIVSQSGLGGNTQNALQQYVVLDEDFTAKIPVGFKDDEAATIPTNALAGLIALFNPSGLGIPAPWASKEGDAAFDYAGTTLLIIGGGSNCGRFGVQLAHLAGIGTIVVVGGSEEELKRYGATHVLDRHGGDEAVLARIRDIVGDNLIYAYDTVNPPAGQHLALSALSSSKTGRLARLLFSSGAVDESKILGEKKEGFALRNVLGLSHINAETAKPFWGRLSTFLEEGKLVPLAYETVKGLDEDKVNEVLDRYRDGKKVVQTHFRVSDKNSSSI</sequence>
<dbReference type="EMBL" id="QGDH01000087">
    <property type="protein sequence ID" value="RAR08451.1"/>
    <property type="molecule type" value="Genomic_DNA"/>
</dbReference>
<dbReference type="InterPro" id="IPR036291">
    <property type="entry name" value="NAD(P)-bd_dom_sf"/>
</dbReference>
<dbReference type="STRING" id="183478.A0A364N0B0"/>
<evidence type="ECO:0000256" key="3">
    <source>
        <dbReference type="ARBA" id="ARBA00023002"/>
    </source>
</evidence>
<dbReference type="PANTHER" id="PTHR45348:SF2">
    <property type="entry name" value="ZINC-TYPE ALCOHOL DEHYDROGENASE-LIKE PROTEIN C2E1P3.01"/>
    <property type="match status" value="1"/>
</dbReference>
<dbReference type="GO" id="GO:0016651">
    <property type="term" value="F:oxidoreductase activity, acting on NAD(P)H"/>
    <property type="evidence" value="ECO:0007669"/>
    <property type="project" value="InterPro"/>
</dbReference>
<protein>
    <submittedName>
        <fullName evidence="5">GroES-like protein</fullName>
    </submittedName>
</protein>
<dbReference type="SMART" id="SM00829">
    <property type="entry name" value="PKS_ER"/>
    <property type="match status" value="1"/>
</dbReference>
<dbReference type="InterPro" id="IPR011032">
    <property type="entry name" value="GroES-like_sf"/>
</dbReference>
<evidence type="ECO:0000259" key="4">
    <source>
        <dbReference type="SMART" id="SM00829"/>
    </source>
</evidence>
<dbReference type="PANTHER" id="PTHR45348">
    <property type="entry name" value="HYPOTHETICAL OXIDOREDUCTASE (EUROFUNG)"/>
    <property type="match status" value="1"/>
</dbReference>
<feature type="domain" description="Enoyl reductase (ER)" evidence="4">
    <location>
        <begin position="52"/>
        <end position="383"/>
    </location>
</feature>
<evidence type="ECO:0000313" key="5">
    <source>
        <dbReference type="EMBL" id="RAR08451.1"/>
    </source>
</evidence>